<evidence type="ECO:0000256" key="1">
    <source>
        <dbReference type="SAM" id="MobiDB-lite"/>
    </source>
</evidence>
<keyword evidence="3" id="KW-1185">Reference proteome</keyword>
<dbReference type="EMBL" id="AVOT02031678">
    <property type="protein sequence ID" value="MBW0525265.1"/>
    <property type="molecule type" value="Genomic_DNA"/>
</dbReference>
<reference evidence="2" key="1">
    <citation type="submission" date="2021-03" db="EMBL/GenBank/DDBJ databases">
        <title>Draft genome sequence of rust myrtle Austropuccinia psidii MF-1, a brazilian biotype.</title>
        <authorList>
            <person name="Quecine M.C."/>
            <person name="Pachon D.M.R."/>
            <person name="Bonatelli M.L."/>
            <person name="Correr F.H."/>
            <person name="Franceschini L.M."/>
            <person name="Leite T.F."/>
            <person name="Margarido G.R.A."/>
            <person name="Almeida C.A."/>
            <person name="Ferrarezi J.A."/>
            <person name="Labate C.A."/>
        </authorList>
    </citation>
    <scope>NUCLEOTIDE SEQUENCE</scope>
    <source>
        <strain evidence="2">MF-1</strain>
    </source>
</reference>
<accession>A0A9Q3I3N5</accession>
<name>A0A9Q3I3N5_9BASI</name>
<dbReference type="Proteomes" id="UP000765509">
    <property type="component" value="Unassembled WGS sequence"/>
</dbReference>
<dbReference type="AlphaFoldDB" id="A0A9Q3I3N5"/>
<sequence length="133" mass="14971">MSCKGQVQNIKAWWKNQSILSEDQKKELAQKKKNIPVEASKASKSKNPPRKVPKKGKQTPKRNCKGKGKFKWALPTELQDLKERKDSHGKCVKHGKSSDGIQKQGGGKNELILSKEIDLLKLVSHVETCNEEI</sequence>
<proteinExistence type="predicted"/>
<comment type="caution">
    <text evidence="2">The sequence shown here is derived from an EMBL/GenBank/DDBJ whole genome shotgun (WGS) entry which is preliminary data.</text>
</comment>
<feature type="region of interest" description="Disordered" evidence="1">
    <location>
        <begin position="83"/>
        <end position="106"/>
    </location>
</feature>
<evidence type="ECO:0000313" key="2">
    <source>
        <dbReference type="EMBL" id="MBW0525265.1"/>
    </source>
</evidence>
<protein>
    <submittedName>
        <fullName evidence="2">Uncharacterized protein</fullName>
    </submittedName>
</protein>
<feature type="compositionally biased region" description="Basic residues" evidence="1">
    <location>
        <begin position="43"/>
        <end position="67"/>
    </location>
</feature>
<organism evidence="2 3">
    <name type="scientific">Austropuccinia psidii MF-1</name>
    <dbReference type="NCBI Taxonomy" id="1389203"/>
    <lineage>
        <taxon>Eukaryota</taxon>
        <taxon>Fungi</taxon>
        <taxon>Dikarya</taxon>
        <taxon>Basidiomycota</taxon>
        <taxon>Pucciniomycotina</taxon>
        <taxon>Pucciniomycetes</taxon>
        <taxon>Pucciniales</taxon>
        <taxon>Sphaerophragmiaceae</taxon>
        <taxon>Austropuccinia</taxon>
    </lineage>
</organism>
<feature type="region of interest" description="Disordered" evidence="1">
    <location>
        <begin position="25"/>
        <end position="67"/>
    </location>
</feature>
<evidence type="ECO:0000313" key="3">
    <source>
        <dbReference type="Proteomes" id="UP000765509"/>
    </source>
</evidence>
<gene>
    <name evidence="2" type="ORF">O181_064980</name>
</gene>